<keyword evidence="3" id="KW-1185">Reference proteome</keyword>
<organism evidence="2 3">
    <name type="scientific">Thalassotalea insulae</name>
    <dbReference type="NCBI Taxonomy" id="2056778"/>
    <lineage>
        <taxon>Bacteria</taxon>
        <taxon>Pseudomonadati</taxon>
        <taxon>Pseudomonadota</taxon>
        <taxon>Gammaproteobacteria</taxon>
        <taxon>Alteromonadales</taxon>
        <taxon>Colwelliaceae</taxon>
        <taxon>Thalassotalea</taxon>
    </lineage>
</organism>
<evidence type="ECO:0000256" key="1">
    <source>
        <dbReference type="SAM" id="MobiDB-lite"/>
    </source>
</evidence>
<accession>A0ABQ6GU62</accession>
<proteinExistence type="predicted"/>
<feature type="region of interest" description="Disordered" evidence="1">
    <location>
        <begin position="1"/>
        <end position="29"/>
    </location>
</feature>
<dbReference type="RefSeq" id="WP_284245384.1">
    <property type="nucleotide sequence ID" value="NZ_BSST01000001.1"/>
</dbReference>
<reference evidence="2 3" key="1">
    <citation type="submission" date="2023-03" db="EMBL/GenBank/DDBJ databases">
        <title>Draft genome sequence of Thalassotalea insulae KCTC 62186T.</title>
        <authorList>
            <person name="Sawabe T."/>
        </authorList>
    </citation>
    <scope>NUCLEOTIDE SEQUENCE [LARGE SCALE GENOMIC DNA]</scope>
    <source>
        <strain evidence="2 3">KCTC 62186</strain>
    </source>
</reference>
<sequence length="98" mass="11104">MTKNYENKSTPRSPSSMTQVAKTASPETQIKQEAKNIAVWSKKQVNAAKDLWKKLTEEELVKTAGNKKKLADMIETRYAITHDAADKQVNGFFTKHHI</sequence>
<dbReference type="SUPFAM" id="SSF69047">
    <property type="entry name" value="Hypothetical protein YjbJ"/>
    <property type="match status" value="1"/>
</dbReference>
<dbReference type="Gene3D" id="1.10.1470.10">
    <property type="entry name" value="YjbJ"/>
    <property type="match status" value="1"/>
</dbReference>
<comment type="caution">
    <text evidence="2">The sequence shown here is derived from an EMBL/GenBank/DDBJ whole genome shotgun (WGS) entry which is preliminary data.</text>
</comment>
<evidence type="ECO:0000313" key="2">
    <source>
        <dbReference type="EMBL" id="GLX79473.1"/>
    </source>
</evidence>
<evidence type="ECO:0008006" key="4">
    <source>
        <dbReference type="Google" id="ProtNLM"/>
    </source>
</evidence>
<protein>
    <recommendedName>
        <fullName evidence="4">General stress protein CsbD</fullName>
    </recommendedName>
</protein>
<dbReference type="InterPro" id="IPR036629">
    <property type="entry name" value="YjbJ_sf"/>
</dbReference>
<name>A0ABQ6GU62_9GAMM</name>
<dbReference type="EMBL" id="BSST01000001">
    <property type="protein sequence ID" value="GLX79473.1"/>
    <property type="molecule type" value="Genomic_DNA"/>
</dbReference>
<dbReference type="Proteomes" id="UP001157186">
    <property type="component" value="Unassembled WGS sequence"/>
</dbReference>
<gene>
    <name evidence="2" type="ORF">tinsulaeT_28130</name>
</gene>
<evidence type="ECO:0000313" key="3">
    <source>
        <dbReference type="Proteomes" id="UP001157186"/>
    </source>
</evidence>